<evidence type="ECO:0008006" key="4">
    <source>
        <dbReference type="Google" id="ProtNLM"/>
    </source>
</evidence>
<dbReference type="GeneID" id="65537489"/>
<dbReference type="EMBL" id="SRYD01000023">
    <property type="protein sequence ID" value="TGY74290.1"/>
    <property type="molecule type" value="Genomic_DNA"/>
</dbReference>
<protein>
    <recommendedName>
        <fullName evidence="4">DUF3244 domain-containing protein</fullName>
    </recommendedName>
</protein>
<evidence type="ECO:0000313" key="3">
    <source>
        <dbReference type="Proteomes" id="UP000306630"/>
    </source>
</evidence>
<accession>A0A4S2FXU7</accession>
<feature type="signal peptide" evidence="1">
    <location>
        <begin position="1"/>
        <end position="21"/>
    </location>
</feature>
<comment type="caution">
    <text evidence="2">The sequence shown here is derived from an EMBL/GenBank/DDBJ whole genome shotgun (WGS) entry which is preliminary data.</text>
</comment>
<feature type="chain" id="PRO_5030099755" description="DUF3244 domain-containing protein" evidence="1">
    <location>
        <begin position="22"/>
        <end position="124"/>
    </location>
</feature>
<name>A0A4S2FXU7_9BACT</name>
<dbReference type="RefSeq" id="WP_133165728.1">
    <property type="nucleotide sequence ID" value="NZ_CAJTAP010000001.1"/>
</dbReference>
<proteinExistence type="predicted"/>
<evidence type="ECO:0000256" key="1">
    <source>
        <dbReference type="SAM" id="SignalP"/>
    </source>
</evidence>
<dbReference type="AlphaFoldDB" id="A0A4S2FXU7"/>
<keyword evidence="1" id="KW-0732">Signal</keyword>
<gene>
    <name evidence="2" type="ORF">E5333_06885</name>
</gene>
<sequence length="124" mass="13783">MKLKILLSLVLLFSASTMIFAEEHKPPDSKHVELDYLRKRPKDTTPEEVNATCYYINGNLHIEFITPEGKATATITHMDNGDAISRTFLTFSPTTITIGTAPGIYEILIDTTSGGKYLGYLTLE</sequence>
<dbReference type="Proteomes" id="UP000306630">
    <property type="component" value="Unassembled WGS sequence"/>
</dbReference>
<reference evidence="2 3" key="1">
    <citation type="submission" date="2019-04" db="EMBL/GenBank/DDBJ databases">
        <title>Microbes associate with the intestines of laboratory mice.</title>
        <authorList>
            <person name="Navarre W."/>
            <person name="Wong E."/>
            <person name="Huang K."/>
            <person name="Tropini C."/>
            <person name="Ng K."/>
            <person name="Yu B."/>
        </authorList>
    </citation>
    <scope>NUCLEOTIDE SEQUENCE [LARGE SCALE GENOMIC DNA]</scope>
    <source>
        <strain evidence="2 3">NM06_A21</strain>
    </source>
</reference>
<evidence type="ECO:0000313" key="2">
    <source>
        <dbReference type="EMBL" id="TGY74290.1"/>
    </source>
</evidence>
<organism evidence="2 3">
    <name type="scientific">Muribaculum intestinale</name>
    <dbReference type="NCBI Taxonomy" id="1796646"/>
    <lineage>
        <taxon>Bacteria</taxon>
        <taxon>Pseudomonadati</taxon>
        <taxon>Bacteroidota</taxon>
        <taxon>Bacteroidia</taxon>
        <taxon>Bacteroidales</taxon>
        <taxon>Muribaculaceae</taxon>
        <taxon>Muribaculum</taxon>
    </lineage>
</organism>